<name>A0A8H8RMG9_9HELO</name>
<dbReference type="Proteomes" id="UP000443090">
    <property type="component" value="Unassembled WGS sequence"/>
</dbReference>
<sequence length="954" mass="107389">MESETLTFMPNGDVTLRLVRHLGPSGSSNQKNNPNEGATAPAEEEEEAAEDDDVLFFAPDPPETEHTANIFSPPVRGRRDTDQSSIRERSASPPPGFWARLKKKEPVVVMPESQDVDCVVSSGHMMLASAYFQKRLTGVCVDAVTLRSTGRATISLDHDPDTFTILLNIIHGRTRQVPRQVSLDLLSKLAVLINYYAMLESVELFSDTWIENLKREACRPSIMSMSFHGSLSFGFSKRAMTFEIWRAWYSESAMREAMKNGRRIAIDTAISAIDQLITKYMDGKVNCTHDGESLRYSCDAMVLGSLMKGARTIGIWPKPAAPFPGKILRKLLEEIRSIKVLDVCSQQVDASGIRYPASNCHGIEDSIKATMKIIEDGLDDLELEDYKKDSEQLWDEFPTNIPAPVENVKEASIVMPQVVEETTLEIVEPEPQSFDMDEDIEDLVKEFSSEVKVERWFSDDSFKSLPLDDVSARISEKEHLADDTKEYNSAWDSYSIPRKEVQSRSFDREVRREEVEDQAVQQATYWKDTTTDSFEPRPVLVELKLDPQDEQVASVPDANNTRTYFRGSPPVSVKESRPVEHGSKSPYRRDSRPASVDSRNPVIVDARKSPEQASQMPYRNGVTIESPRQGPIVEEEAKRDHSPIHIPNFPFHNNTRAESPRGRPALEDVKMDQVIHQSRESTPRRDARPDFSVRSPVREKKAEDPTIAQLLKSPLPRTTFKQEIAERRSPPVNEETKRNYPVVPPHRNDNSPRRRDIPDTASLQSQPQPRNPPPSPPNTIVKQDLFKRSPGHEAAKDRHHTSSPAPNGLHRDIPSPIPSCTPDLPETQRRRSPVPLPVPVPVSEASKPVSIYPSPFPFSHEHEHDSSDIPNGAGEGVRVTENWRAISTSFLEDPPKPKPRARMDEPAAMKEDVQITTNGNGNVNVNGNGEDNDLFIPPTTFKVRKSKKRFATRF</sequence>
<feature type="compositionally biased region" description="Basic and acidic residues" evidence="1">
    <location>
        <begin position="784"/>
        <end position="796"/>
    </location>
</feature>
<feature type="compositionally biased region" description="Acidic residues" evidence="1">
    <location>
        <begin position="42"/>
        <end position="54"/>
    </location>
</feature>
<comment type="caution">
    <text evidence="2">The sequence shown here is derived from an EMBL/GenBank/DDBJ whole genome shotgun (WGS) entry which is preliminary data.</text>
</comment>
<evidence type="ECO:0000313" key="2">
    <source>
        <dbReference type="EMBL" id="TVY37003.1"/>
    </source>
</evidence>
<proteinExistence type="predicted"/>
<gene>
    <name evidence="2" type="ORF">LOCC1_G007608</name>
</gene>
<dbReference type="EMBL" id="QGMI01000758">
    <property type="protein sequence ID" value="TVY37003.1"/>
    <property type="molecule type" value="Genomic_DNA"/>
</dbReference>
<accession>A0A8H8RMG9</accession>
<reference evidence="2 3" key="1">
    <citation type="submission" date="2018-05" db="EMBL/GenBank/DDBJ databases">
        <title>Genome sequencing and assembly of the regulated plant pathogen Lachnellula willkommii and related sister species for the development of diagnostic species identification markers.</title>
        <authorList>
            <person name="Giroux E."/>
            <person name="Bilodeau G."/>
        </authorList>
    </citation>
    <scope>NUCLEOTIDE SEQUENCE [LARGE SCALE GENOMIC DNA]</scope>
    <source>
        <strain evidence="2 3">CBS 160.35</strain>
    </source>
</reference>
<feature type="compositionally biased region" description="Basic and acidic residues" evidence="1">
    <location>
        <begin position="77"/>
        <end position="90"/>
    </location>
</feature>
<feature type="compositionally biased region" description="Basic and acidic residues" evidence="1">
    <location>
        <begin position="893"/>
        <end position="908"/>
    </location>
</feature>
<evidence type="ECO:0008006" key="4">
    <source>
        <dbReference type="Google" id="ProtNLM"/>
    </source>
</evidence>
<evidence type="ECO:0000313" key="3">
    <source>
        <dbReference type="Proteomes" id="UP000443090"/>
    </source>
</evidence>
<feature type="region of interest" description="Disordered" evidence="1">
    <location>
        <begin position="21"/>
        <end position="97"/>
    </location>
</feature>
<dbReference type="OrthoDB" id="5326346at2759"/>
<dbReference type="AlphaFoldDB" id="A0A8H8RMG9"/>
<feature type="compositionally biased region" description="Basic and acidic residues" evidence="1">
    <location>
        <begin position="746"/>
        <end position="758"/>
    </location>
</feature>
<feature type="compositionally biased region" description="Polar residues" evidence="1">
    <location>
        <begin position="25"/>
        <end position="36"/>
    </location>
</feature>
<organism evidence="2 3">
    <name type="scientific">Lachnellula occidentalis</name>
    <dbReference type="NCBI Taxonomy" id="215460"/>
    <lineage>
        <taxon>Eukaryota</taxon>
        <taxon>Fungi</taxon>
        <taxon>Dikarya</taxon>
        <taxon>Ascomycota</taxon>
        <taxon>Pezizomycotina</taxon>
        <taxon>Leotiomycetes</taxon>
        <taxon>Helotiales</taxon>
        <taxon>Lachnaceae</taxon>
        <taxon>Lachnellula</taxon>
    </lineage>
</organism>
<feature type="compositionally biased region" description="Basic and acidic residues" evidence="1">
    <location>
        <begin position="723"/>
        <end position="738"/>
    </location>
</feature>
<evidence type="ECO:0000256" key="1">
    <source>
        <dbReference type="SAM" id="MobiDB-lite"/>
    </source>
</evidence>
<feature type="region of interest" description="Disordered" evidence="1">
    <location>
        <begin position="552"/>
        <end position="839"/>
    </location>
</feature>
<feature type="compositionally biased region" description="Basic and acidic residues" evidence="1">
    <location>
        <begin position="658"/>
        <end position="704"/>
    </location>
</feature>
<feature type="region of interest" description="Disordered" evidence="1">
    <location>
        <begin position="889"/>
        <end position="908"/>
    </location>
</feature>
<keyword evidence="3" id="KW-1185">Reference proteome</keyword>
<protein>
    <recommendedName>
        <fullName evidence="4">BTB domain-containing protein</fullName>
    </recommendedName>
</protein>
<feature type="compositionally biased region" description="Basic and acidic residues" evidence="1">
    <location>
        <begin position="574"/>
        <end position="592"/>
    </location>
</feature>